<keyword evidence="9" id="KW-1185">Reference proteome</keyword>
<evidence type="ECO:0000256" key="5">
    <source>
        <dbReference type="PROSITE-ProRule" id="PRU10007"/>
    </source>
</evidence>
<proteinExistence type="inferred from homology"/>
<evidence type="ECO:0000256" key="1">
    <source>
        <dbReference type="ARBA" id="ARBA00009986"/>
    </source>
</evidence>
<dbReference type="RefSeq" id="XP_043170436.1">
    <property type="nucleotide sequence ID" value="XM_043314501.1"/>
</dbReference>
<dbReference type="FunFam" id="3.40.605.10:FF:000007">
    <property type="entry name" value="NAD/NADP-dependent betaine aldehyde dehydrogenase"/>
    <property type="match status" value="1"/>
</dbReference>
<dbReference type="AlphaFoldDB" id="A0A8J2I4U5"/>
<evidence type="ECO:0000256" key="3">
    <source>
        <dbReference type="ARBA" id="ARBA00024226"/>
    </source>
</evidence>
<protein>
    <recommendedName>
        <fullName evidence="3">aldehyde dehydrogenase (NAD(+))</fullName>
        <ecNumber evidence="3">1.2.1.3</ecNumber>
    </recommendedName>
</protein>
<accession>A0A8J2I4U5</accession>
<keyword evidence="2 6" id="KW-0560">Oxidoreductase</keyword>
<dbReference type="OrthoDB" id="310895at2759"/>
<evidence type="ECO:0000313" key="9">
    <source>
        <dbReference type="Proteomes" id="UP000676310"/>
    </source>
</evidence>
<dbReference type="FunFam" id="3.40.309.10:FF:000049">
    <property type="entry name" value="Aldehyde dehydrogenase"/>
    <property type="match status" value="1"/>
</dbReference>
<evidence type="ECO:0000313" key="8">
    <source>
        <dbReference type="EMBL" id="CAG5166050.1"/>
    </source>
</evidence>
<dbReference type="EC" id="1.2.1.3" evidence="3"/>
<comment type="catalytic activity">
    <reaction evidence="4">
        <text>an aldehyde + NAD(+) + H2O = a carboxylate + NADH + 2 H(+)</text>
        <dbReference type="Rhea" id="RHEA:16185"/>
        <dbReference type="ChEBI" id="CHEBI:15377"/>
        <dbReference type="ChEBI" id="CHEBI:15378"/>
        <dbReference type="ChEBI" id="CHEBI:17478"/>
        <dbReference type="ChEBI" id="CHEBI:29067"/>
        <dbReference type="ChEBI" id="CHEBI:57540"/>
        <dbReference type="ChEBI" id="CHEBI:57945"/>
        <dbReference type="EC" id="1.2.1.3"/>
    </reaction>
</comment>
<dbReference type="Gene3D" id="3.40.605.10">
    <property type="entry name" value="Aldehyde Dehydrogenase, Chain A, domain 1"/>
    <property type="match status" value="1"/>
</dbReference>
<feature type="active site" evidence="5">
    <location>
        <position position="256"/>
    </location>
</feature>
<dbReference type="InterPro" id="IPR016161">
    <property type="entry name" value="Ald_DH/histidinol_DH"/>
</dbReference>
<dbReference type="Pfam" id="PF00171">
    <property type="entry name" value="Aldedh"/>
    <property type="match status" value="1"/>
</dbReference>
<dbReference type="InterPro" id="IPR016163">
    <property type="entry name" value="Ald_DH_C"/>
</dbReference>
<comment type="similarity">
    <text evidence="1 6">Belongs to the aldehyde dehydrogenase family.</text>
</comment>
<dbReference type="GeneID" id="67018813"/>
<evidence type="ECO:0000256" key="6">
    <source>
        <dbReference type="RuleBase" id="RU003345"/>
    </source>
</evidence>
<dbReference type="PROSITE" id="PS00687">
    <property type="entry name" value="ALDEHYDE_DEHYDR_GLU"/>
    <property type="match status" value="1"/>
</dbReference>
<dbReference type="SUPFAM" id="SSF53720">
    <property type="entry name" value="ALDH-like"/>
    <property type="match status" value="1"/>
</dbReference>
<sequence length="637" mass="69112">MTLQYSAKNLPKQIFINNEYVDSKSPKKLTLHNPKNGELLADDCPLAGEQDVDAAVDAAEKAFPAWKKMSANQRRGILNKFADLIEKNAEGIAQLSRISLGAPAAFGAFEIGLCAEVFRYNAGFIDKFGGESWPQEDGFLKIVRNEPLGVTAGIVPWNGPIGTIGLKAAPALATGNCFILKPSEKTPFSSLALGTLIKEAGFPPGVFQILSGDGSTGALIASHMRIRKVSFTGSIATGKKIQEMAAKSNLKRVTLELGGKSPAIVFDDCNLDNAVTWTANAITANTGQVCFAASRVYVQEGIYDAFIEKYKTAMKDKTKEVGDPDDTSTNIGPLVDEAQFKRVQGFIERGQQGQGTLAVGGKRIGTSGYYLEPTVFTDVDPTSEIHCEEIFGPVSVVKSFKTEEEIMELANNTNFGLMAGVFTQDINKALRVASDFDSGMVGVNCERDVGHGSKIAMSVLLRSQSCEGDTCPRCGTIKVDMDAEELSQCTVCGLSWALQKSSPPDTLSGADRVREAKLNQPLKRDIFASAENESISSSTSSPDPAEVALPLIENEDTQSFKTVHIQSQNASADKEEITSTPLLLEHAFNIRNIRPWQHRSSRGLYTSRKGYSRGVEIAKSTACLIRHQRKEEMQRLW</sequence>
<reference evidence="8" key="1">
    <citation type="submission" date="2021-05" db="EMBL/GenBank/DDBJ databases">
        <authorList>
            <person name="Stam R."/>
        </authorList>
    </citation>
    <scope>NUCLEOTIDE SEQUENCE</scope>
    <source>
        <strain evidence="8">CS162</strain>
    </source>
</reference>
<dbReference type="EMBL" id="CAJRGZ010000019">
    <property type="protein sequence ID" value="CAG5166050.1"/>
    <property type="molecule type" value="Genomic_DNA"/>
</dbReference>
<dbReference type="InterPro" id="IPR015590">
    <property type="entry name" value="Aldehyde_DH_dom"/>
</dbReference>
<evidence type="ECO:0000256" key="4">
    <source>
        <dbReference type="ARBA" id="ARBA00049194"/>
    </source>
</evidence>
<evidence type="ECO:0000256" key="2">
    <source>
        <dbReference type="ARBA" id="ARBA00023002"/>
    </source>
</evidence>
<organism evidence="8 9">
    <name type="scientific">Alternaria atra</name>
    <dbReference type="NCBI Taxonomy" id="119953"/>
    <lineage>
        <taxon>Eukaryota</taxon>
        <taxon>Fungi</taxon>
        <taxon>Dikarya</taxon>
        <taxon>Ascomycota</taxon>
        <taxon>Pezizomycotina</taxon>
        <taxon>Dothideomycetes</taxon>
        <taxon>Pleosporomycetidae</taxon>
        <taxon>Pleosporales</taxon>
        <taxon>Pleosporineae</taxon>
        <taxon>Pleosporaceae</taxon>
        <taxon>Alternaria</taxon>
        <taxon>Alternaria sect. Ulocladioides</taxon>
    </lineage>
</organism>
<name>A0A8J2I4U5_9PLEO</name>
<dbReference type="InterPro" id="IPR029510">
    <property type="entry name" value="Ald_DH_CS_GLU"/>
</dbReference>
<dbReference type="Gene3D" id="3.40.309.10">
    <property type="entry name" value="Aldehyde Dehydrogenase, Chain A, domain 2"/>
    <property type="match status" value="1"/>
</dbReference>
<comment type="caution">
    <text evidence="8">The sequence shown here is derived from an EMBL/GenBank/DDBJ whole genome shotgun (WGS) entry which is preliminary data.</text>
</comment>
<evidence type="ECO:0000259" key="7">
    <source>
        <dbReference type="Pfam" id="PF00171"/>
    </source>
</evidence>
<dbReference type="PANTHER" id="PTHR11699">
    <property type="entry name" value="ALDEHYDE DEHYDROGENASE-RELATED"/>
    <property type="match status" value="1"/>
</dbReference>
<dbReference type="Proteomes" id="UP000676310">
    <property type="component" value="Unassembled WGS sequence"/>
</dbReference>
<dbReference type="GO" id="GO:0004029">
    <property type="term" value="F:aldehyde dehydrogenase (NAD+) activity"/>
    <property type="evidence" value="ECO:0007669"/>
    <property type="project" value="UniProtKB-EC"/>
</dbReference>
<gene>
    <name evidence="8" type="ORF">ALTATR162_LOCUS6876</name>
</gene>
<feature type="domain" description="Aldehyde dehydrogenase" evidence="7">
    <location>
        <begin position="20"/>
        <end position="449"/>
    </location>
</feature>
<dbReference type="InterPro" id="IPR016162">
    <property type="entry name" value="Ald_DH_N"/>
</dbReference>